<dbReference type="Pfam" id="PF02548">
    <property type="entry name" value="Pantoate_transf"/>
    <property type="match status" value="1"/>
</dbReference>
<dbReference type="EC" id="2.1.2.11" evidence="7"/>
<comment type="similarity">
    <text evidence="2 7">Belongs to the PanB family.</text>
</comment>
<dbReference type="NCBIfam" id="TIGR00222">
    <property type="entry name" value="panB"/>
    <property type="match status" value="1"/>
</dbReference>
<keyword evidence="7 9" id="KW-0479">Metal-binding</keyword>
<dbReference type="GO" id="GO:0000287">
    <property type="term" value="F:magnesium ion binding"/>
    <property type="evidence" value="ECO:0007669"/>
    <property type="project" value="TreeGrafter"/>
</dbReference>
<keyword evidence="5 7" id="KW-0808">Transferase</keyword>
<dbReference type="InterPro" id="IPR015813">
    <property type="entry name" value="Pyrv/PenolPyrv_kinase-like_dom"/>
</dbReference>
<keyword evidence="4 7" id="KW-0566">Pantothenate biosynthesis</keyword>
<sequence length="276" mass="30154">MSLIRNFRKLKSQGKKLVVVTSYDYWSARIISMTNVDAVLVGDCSSMVMHGHENTLSTSIDQMVAHTEAVKKGVGDKFIIASFPYMACRKGIYYATETAEKLIKAGAQAIKIEGAFGNEAIINHLVESGIPVVGHIGLKPSHHHSVGGFKVQGKLEIDADKIVEEGKLFEKLGCFSIVIEAVPPQVAQRVTSQVLIPTIGVGAGKDVDGQALVLQDMLGLSTDFKPKFVRKYLDGAGLFVNALNQFVNDVHHEEFPADRETYTKKEKPILSELSLN</sequence>
<dbReference type="Gene3D" id="3.20.20.60">
    <property type="entry name" value="Phosphoenolpyruvate-binding domains"/>
    <property type="match status" value="1"/>
</dbReference>
<dbReference type="NCBIfam" id="NF001452">
    <property type="entry name" value="PRK00311.1"/>
    <property type="match status" value="1"/>
</dbReference>
<evidence type="ECO:0000256" key="9">
    <source>
        <dbReference type="PIRSR" id="PIRSR000388-3"/>
    </source>
</evidence>
<evidence type="ECO:0000256" key="6">
    <source>
        <dbReference type="ARBA" id="ARBA00056497"/>
    </source>
</evidence>
<feature type="binding site" evidence="7 9">
    <location>
        <position position="43"/>
    </location>
    <ligand>
        <name>Mg(2+)</name>
        <dbReference type="ChEBI" id="CHEBI:18420"/>
    </ligand>
</feature>
<dbReference type="FunFam" id="3.20.20.60:FF:000003">
    <property type="entry name" value="3-methyl-2-oxobutanoate hydroxymethyltransferase"/>
    <property type="match status" value="1"/>
</dbReference>
<evidence type="ECO:0000256" key="1">
    <source>
        <dbReference type="ARBA" id="ARBA00005033"/>
    </source>
</evidence>
<keyword evidence="11" id="KW-1185">Reference proteome</keyword>
<dbReference type="HAMAP" id="MF_00156">
    <property type="entry name" value="PanB"/>
    <property type="match status" value="1"/>
</dbReference>
<evidence type="ECO:0000256" key="2">
    <source>
        <dbReference type="ARBA" id="ARBA00008676"/>
    </source>
</evidence>
<gene>
    <name evidence="7" type="primary">panB</name>
    <name evidence="10" type="ORF">HNQ88_003182</name>
</gene>
<evidence type="ECO:0000256" key="7">
    <source>
        <dbReference type="HAMAP-Rule" id="MF_00156"/>
    </source>
</evidence>
<protein>
    <recommendedName>
        <fullName evidence="7">3-methyl-2-oxobutanoate hydroxymethyltransferase</fullName>
        <ecNumber evidence="7">2.1.2.11</ecNumber>
    </recommendedName>
    <alternativeName>
        <fullName evidence="7">Ketopantoate hydroxymethyltransferase</fullName>
        <shortName evidence="7">KPHMT</shortName>
    </alternativeName>
</protein>
<comment type="caution">
    <text evidence="10">The sequence shown here is derived from an EMBL/GenBank/DDBJ whole genome shotgun (WGS) entry which is preliminary data.</text>
</comment>
<evidence type="ECO:0000256" key="5">
    <source>
        <dbReference type="ARBA" id="ARBA00022679"/>
    </source>
</evidence>
<name>A0AAE4BST8_9BACT</name>
<dbReference type="PIRSF" id="PIRSF000388">
    <property type="entry name" value="Pantoate_hydroxy_MeTrfase"/>
    <property type="match status" value="1"/>
</dbReference>
<dbReference type="RefSeq" id="WP_309939971.1">
    <property type="nucleotide sequence ID" value="NZ_AP025305.1"/>
</dbReference>
<comment type="pathway">
    <text evidence="1 7">Cofactor biosynthesis; (R)-pantothenate biosynthesis; (R)-pantoate from 3-methyl-2-oxobutanoate: step 1/2.</text>
</comment>
<dbReference type="SUPFAM" id="SSF51621">
    <property type="entry name" value="Phosphoenolpyruvate/pyruvate domain"/>
    <property type="match status" value="1"/>
</dbReference>
<feature type="binding site" evidence="7">
    <location>
        <position position="111"/>
    </location>
    <ligand>
        <name>3-methyl-2-oxobutanoate</name>
        <dbReference type="ChEBI" id="CHEBI:11851"/>
    </ligand>
</feature>
<dbReference type="InterPro" id="IPR003700">
    <property type="entry name" value="Pantoate_hydroxy_MeTrfase"/>
</dbReference>
<comment type="subcellular location">
    <subcellularLocation>
        <location evidence="7">Cytoplasm</location>
    </subcellularLocation>
</comment>
<keyword evidence="7 9" id="KW-0460">Magnesium</keyword>
<evidence type="ECO:0000256" key="3">
    <source>
        <dbReference type="ARBA" id="ARBA00011424"/>
    </source>
</evidence>
<dbReference type="GO" id="GO:0003864">
    <property type="term" value="F:3-methyl-2-oxobutanoate hydroxymethyltransferase activity"/>
    <property type="evidence" value="ECO:0007669"/>
    <property type="project" value="UniProtKB-UniRule"/>
</dbReference>
<feature type="binding site" evidence="7">
    <location>
        <begin position="43"/>
        <end position="44"/>
    </location>
    <ligand>
        <name>3-methyl-2-oxobutanoate</name>
        <dbReference type="ChEBI" id="CHEBI:11851"/>
    </ligand>
</feature>
<evidence type="ECO:0000256" key="4">
    <source>
        <dbReference type="ARBA" id="ARBA00022655"/>
    </source>
</evidence>
<evidence type="ECO:0000256" key="8">
    <source>
        <dbReference type="PIRSR" id="PIRSR000388-1"/>
    </source>
</evidence>
<comment type="caution">
    <text evidence="7">Lacks conserved residue(s) required for the propagation of feature annotation.</text>
</comment>
<dbReference type="PANTHER" id="PTHR20881:SF0">
    <property type="entry name" value="3-METHYL-2-OXOBUTANOATE HYDROXYMETHYLTRANSFERASE"/>
    <property type="match status" value="1"/>
</dbReference>
<comment type="catalytic activity">
    <reaction evidence="7">
        <text>(6R)-5,10-methylene-5,6,7,8-tetrahydrofolate + 3-methyl-2-oxobutanoate + H2O = 2-dehydropantoate + (6S)-5,6,7,8-tetrahydrofolate</text>
        <dbReference type="Rhea" id="RHEA:11824"/>
        <dbReference type="ChEBI" id="CHEBI:11561"/>
        <dbReference type="ChEBI" id="CHEBI:11851"/>
        <dbReference type="ChEBI" id="CHEBI:15377"/>
        <dbReference type="ChEBI" id="CHEBI:15636"/>
        <dbReference type="ChEBI" id="CHEBI:57453"/>
        <dbReference type="EC" id="2.1.2.11"/>
    </reaction>
</comment>
<feature type="active site" description="Proton acceptor" evidence="7 8">
    <location>
        <position position="180"/>
    </location>
</feature>
<evidence type="ECO:0000313" key="10">
    <source>
        <dbReference type="EMBL" id="MDR6240116.1"/>
    </source>
</evidence>
<comment type="function">
    <text evidence="6 7">Catalyzes the reversible reaction in which hydroxymethyl group from 5,10-methylenetetrahydrofolate is transferred onto alpha-ketoisovalerate to form ketopantoate.</text>
</comment>
<dbReference type="AlphaFoldDB" id="A0AAE4BST8"/>
<dbReference type="Proteomes" id="UP001185092">
    <property type="component" value="Unassembled WGS sequence"/>
</dbReference>
<evidence type="ECO:0000313" key="11">
    <source>
        <dbReference type="Proteomes" id="UP001185092"/>
    </source>
</evidence>
<feature type="binding site" evidence="7 9">
    <location>
        <position position="113"/>
    </location>
    <ligand>
        <name>Mg(2+)</name>
        <dbReference type="ChEBI" id="CHEBI:18420"/>
    </ligand>
</feature>
<comment type="cofactor">
    <cofactor evidence="7 9">
        <name>Mg(2+)</name>
        <dbReference type="ChEBI" id="CHEBI:18420"/>
    </cofactor>
    <text evidence="7 9">Binds 1 Mg(2+) ion per subunit.</text>
</comment>
<accession>A0AAE4BST8</accession>
<dbReference type="InterPro" id="IPR040442">
    <property type="entry name" value="Pyrv_kinase-like_dom_sf"/>
</dbReference>
<proteinExistence type="inferred from homology"/>
<keyword evidence="7" id="KW-0963">Cytoplasm</keyword>
<reference evidence="10" key="1">
    <citation type="submission" date="2023-07" db="EMBL/GenBank/DDBJ databases">
        <title>Genomic Encyclopedia of Type Strains, Phase IV (KMG-IV): sequencing the most valuable type-strain genomes for metagenomic binning, comparative biology and taxonomic classification.</title>
        <authorList>
            <person name="Goeker M."/>
        </authorList>
    </citation>
    <scope>NUCLEOTIDE SEQUENCE</scope>
    <source>
        <strain evidence="10">DSM 26174</strain>
    </source>
</reference>
<dbReference type="GO" id="GO:0005737">
    <property type="term" value="C:cytoplasm"/>
    <property type="evidence" value="ECO:0007669"/>
    <property type="project" value="UniProtKB-SubCell"/>
</dbReference>
<organism evidence="10 11">
    <name type="scientific">Aureibacter tunicatorum</name>
    <dbReference type="NCBI Taxonomy" id="866807"/>
    <lineage>
        <taxon>Bacteria</taxon>
        <taxon>Pseudomonadati</taxon>
        <taxon>Bacteroidota</taxon>
        <taxon>Cytophagia</taxon>
        <taxon>Cytophagales</taxon>
        <taxon>Persicobacteraceae</taxon>
        <taxon>Aureibacter</taxon>
    </lineage>
</organism>
<comment type="subunit">
    <text evidence="3 7">Homodecamer; pentamer of dimers.</text>
</comment>
<dbReference type="GO" id="GO:0015940">
    <property type="term" value="P:pantothenate biosynthetic process"/>
    <property type="evidence" value="ECO:0007669"/>
    <property type="project" value="UniProtKB-UniRule"/>
</dbReference>
<dbReference type="EMBL" id="JAVDQD010000004">
    <property type="protein sequence ID" value="MDR6240116.1"/>
    <property type="molecule type" value="Genomic_DNA"/>
</dbReference>
<dbReference type="CDD" id="cd06557">
    <property type="entry name" value="KPHMT-like"/>
    <property type="match status" value="1"/>
</dbReference>
<dbReference type="PANTHER" id="PTHR20881">
    <property type="entry name" value="3-METHYL-2-OXOBUTANOATE HYDROXYMETHYLTRANSFERASE"/>
    <property type="match status" value="1"/>
</dbReference>